<feature type="transmembrane region" description="Helical" evidence="1">
    <location>
        <begin position="57"/>
        <end position="74"/>
    </location>
</feature>
<feature type="transmembrane region" description="Helical" evidence="1">
    <location>
        <begin position="80"/>
        <end position="101"/>
    </location>
</feature>
<accession>A0A0R2LC18</accession>
<sequence>MISSGILIGLILVNYNFFHESIGWDYGNGSLYFLLGLVIFSGSKYVELIQGKIHERLGNWGYSIGFVMILGLLYKGNQTLGMSNFSLGTIAWVIILVLICYKEMV</sequence>
<dbReference type="STRING" id="993692.IV57_GL000545"/>
<feature type="transmembrane region" description="Helical" evidence="1">
    <location>
        <begin position="26"/>
        <end position="45"/>
    </location>
</feature>
<dbReference type="Proteomes" id="UP000051006">
    <property type="component" value="Unassembled WGS sequence"/>
</dbReference>
<evidence type="ECO:0000313" key="2">
    <source>
        <dbReference type="EMBL" id="KRN99120.1"/>
    </source>
</evidence>
<keyword evidence="1" id="KW-1133">Transmembrane helix</keyword>
<dbReference type="AlphaFoldDB" id="A0A0R2LC18"/>
<name>A0A0R2LC18_9LACO</name>
<keyword evidence="3" id="KW-1185">Reference proteome</keyword>
<protein>
    <submittedName>
        <fullName evidence="2">Uncharacterized protein</fullName>
    </submittedName>
</protein>
<keyword evidence="1" id="KW-0812">Transmembrane</keyword>
<evidence type="ECO:0000256" key="1">
    <source>
        <dbReference type="SAM" id="Phobius"/>
    </source>
</evidence>
<keyword evidence="1" id="KW-0472">Membrane</keyword>
<proteinExistence type="predicted"/>
<comment type="caution">
    <text evidence="2">The sequence shown here is derived from an EMBL/GenBank/DDBJ whole genome shotgun (WGS) entry which is preliminary data.</text>
</comment>
<dbReference type="EMBL" id="JQCF01000012">
    <property type="protein sequence ID" value="KRN99120.1"/>
    <property type="molecule type" value="Genomic_DNA"/>
</dbReference>
<organism evidence="2 3">
    <name type="scientific">Companilactobacillus kimchiensis</name>
    <dbReference type="NCBI Taxonomy" id="993692"/>
    <lineage>
        <taxon>Bacteria</taxon>
        <taxon>Bacillati</taxon>
        <taxon>Bacillota</taxon>
        <taxon>Bacilli</taxon>
        <taxon>Lactobacillales</taxon>
        <taxon>Lactobacillaceae</taxon>
        <taxon>Companilactobacillus</taxon>
    </lineage>
</organism>
<evidence type="ECO:0000313" key="3">
    <source>
        <dbReference type="Proteomes" id="UP000051006"/>
    </source>
</evidence>
<dbReference type="PATRIC" id="fig|993692.3.peg.550"/>
<gene>
    <name evidence="2" type="ORF">IV57_GL000545</name>
</gene>
<reference evidence="2 3" key="1">
    <citation type="journal article" date="2015" name="Genome Announc.">
        <title>Expanding the biotechnology potential of lactobacilli through comparative genomics of 213 strains and associated genera.</title>
        <authorList>
            <person name="Sun Z."/>
            <person name="Harris H.M."/>
            <person name="McCann A."/>
            <person name="Guo C."/>
            <person name="Argimon S."/>
            <person name="Zhang W."/>
            <person name="Yang X."/>
            <person name="Jeffery I.B."/>
            <person name="Cooney J.C."/>
            <person name="Kagawa T.F."/>
            <person name="Liu W."/>
            <person name="Song Y."/>
            <person name="Salvetti E."/>
            <person name="Wrobel A."/>
            <person name="Rasinkangas P."/>
            <person name="Parkhill J."/>
            <person name="Rea M.C."/>
            <person name="O'Sullivan O."/>
            <person name="Ritari J."/>
            <person name="Douillard F.P."/>
            <person name="Paul Ross R."/>
            <person name="Yang R."/>
            <person name="Briner A.E."/>
            <person name="Felis G.E."/>
            <person name="de Vos W.M."/>
            <person name="Barrangou R."/>
            <person name="Klaenhammer T.R."/>
            <person name="Caufield P.W."/>
            <person name="Cui Y."/>
            <person name="Zhang H."/>
            <person name="O'Toole P.W."/>
        </authorList>
    </citation>
    <scope>NUCLEOTIDE SEQUENCE [LARGE SCALE GENOMIC DNA]</scope>
    <source>
        <strain evidence="2 3">DSM 24716</strain>
    </source>
</reference>